<dbReference type="KEGG" id="barh:WN72_25525"/>
<dbReference type="EMBL" id="CP030050">
    <property type="protein sequence ID" value="QOZ69301.1"/>
    <property type="molecule type" value="Genomic_DNA"/>
</dbReference>
<proteinExistence type="predicted"/>
<accession>A0AAE7NRV7</accession>
<organism evidence="1 2">
    <name type="scientific">Bradyrhizobium arachidis</name>
    <dbReference type="NCBI Taxonomy" id="858423"/>
    <lineage>
        <taxon>Bacteria</taxon>
        <taxon>Pseudomonadati</taxon>
        <taxon>Pseudomonadota</taxon>
        <taxon>Alphaproteobacteria</taxon>
        <taxon>Hyphomicrobiales</taxon>
        <taxon>Nitrobacteraceae</taxon>
        <taxon>Bradyrhizobium</taxon>
    </lineage>
</organism>
<dbReference type="Proteomes" id="UP000594015">
    <property type="component" value="Chromosome"/>
</dbReference>
<dbReference type="AlphaFoldDB" id="A0AAE7NRV7"/>
<evidence type="ECO:0000313" key="2">
    <source>
        <dbReference type="Proteomes" id="UP000594015"/>
    </source>
</evidence>
<sequence length="99" mass="11066">MREFRRLDRVCPWQAALSTLDLARSRLLDVANDCRIAAEASEALELALSAARGDGRHWRRHRPQDLIESHFGATRGIRQAFAAAASRARRSALSRSLLA</sequence>
<reference evidence="1 2" key="1">
    <citation type="submission" date="2018-06" db="EMBL/GenBank/DDBJ databases">
        <title>Comparative genomics of Bradyrhizobium nodulating Arachidis hypogaea.</title>
        <authorList>
            <person name="Li Y."/>
        </authorList>
    </citation>
    <scope>NUCLEOTIDE SEQUENCE [LARGE SCALE GENOMIC DNA]</scope>
    <source>
        <strain evidence="1 2">CCBAU 051107</strain>
    </source>
</reference>
<protein>
    <submittedName>
        <fullName evidence="1">Uncharacterized protein</fullName>
    </submittedName>
</protein>
<name>A0AAE7NRV7_9BRAD</name>
<evidence type="ECO:0000313" key="1">
    <source>
        <dbReference type="EMBL" id="QOZ69301.1"/>
    </source>
</evidence>
<gene>
    <name evidence="1" type="ORF">WN72_25525</name>
</gene>